<feature type="region of interest" description="Disordered" evidence="1">
    <location>
        <begin position="133"/>
        <end position="188"/>
    </location>
</feature>
<feature type="compositionally biased region" description="Acidic residues" evidence="1">
    <location>
        <begin position="41"/>
        <end position="75"/>
    </location>
</feature>
<feature type="region of interest" description="Disordered" evidence="1">
    <location>
        <begin position="17"/>
        <end position="77"/>
    </location>
</feature>
<dbReference type="Proteomes" id="UP000707451">
    <property type="component" value="Unassembled WGS sequence"/>
</dbReference>
<dbReference type="GO" id="GO:0033167">
    <property type="term" value="C:ARC complex"/>
    <property type="evidence" value="ECO:0007669"/>
    <property type="project" value="InterPro"/>
</dbReference>
<organism evidence="2 3">
    <name type="scientific">Linnemannia hyalina</name>
    <dbReference type="NCBI Taxonomy" id="64524"/>
    <lineage>
        <taxon>Eukaryota</taxon>
        <taxon>Fungi</taxon>
        <taxon>Fungi incertae sedis</taxon>
        <taxon>Mucoromycota</taxon>
        <taxon>Mortierellomycotina</taxon>
        <taxon>Mortierellomycetes</taxon>
        <taxon>Mortierellales</taxon>
        <taxon>Mortierellaceae</taxon>
        <taxon>Linnemannia</taxon>
    </lineage>
</organism>
<feature type="compositionally biased region" description="Basic and acidic residues" evidence="1">
    <location>
        <begin position="400"/>
        <end position="419"/>
    </location>
</feature>
<dbReference type="Pfam" id="PF09692">
    <property type="entry name" value="Arb1"/>
    <property type="match status" value="1"/>
</dbReference>
<dbReference type="EMBL" id="JAHRHY010000013">
    <property type="protein sequence ID" value="KAG9064672.1"/>
    <property type="molecule type" value="Genomic_DNA"/>
</dbReference>
<dbReference type="InterPro" id="IPR018606">
    <property type="entry name" value="Arb1"/>
</dbReference>
<gene>
    <name evidence="2" type="ORF">KI688_002930</name>
</gene>
<protein>
    <submittedName>
        <fullName evidence="2">Uncharacterized protein</fullName>
    </submittedName>
</protein>
<evidence type="ECO:0000313" key="3">
    <source>
        <dbReference type="Proteomes" id="UP000707451"/>
    </source>
</evidence>
<dbReference type="AlphaFoldDB" id="A0A9P7XQ73"/>
<sequence>MDEETLEQVREELMQQLMGLALNQDSDAEDENNNSDNQNNDSEEEVEEEEEVVEDLDDDEDNNNYEGEEEFEWYDWPDKSKLAALDNLPDVVVGEEMVDTGEQISLDYLRNPALDSDQEDEEEKVVNVVVDGGGDVGGDGDGAGNAPDQVPAQGENLVDGEVKKKKKKKKNKKRNMPMADDDLVGEPEQDQELVDAEAAKIYKPAMSADERFRLAMENFRKERVFNAITSQILSTYFTFGGVDPNQVALLHDSNNDVEIEVDFIYVVSAFLSSFLISSSGWYDAEYFITAPKLVTGFLRYLLLKRVIPEYDDDLRKAIEIAQRAKIEAPKCHKFNKSFPDSFNETCSILYARDFEYDTLPDDSLERMEQVTGIRVATEVELRGKEIRRMRVVAVEPMDPDLPKDKAAESKDSALPKGDDVESTDESLDSEQQSSVVPYSRVSLAKLPIGWSGDTTATTPATTTDTEEERVTIFVESELAGYLDIGTVVWGTFFTLSNGVVFARPLGAHPSFFVEQDETVNDD</sequence>
<comment type="caution">
    <text evidence="2">The sequence shown here is derived from an EMBL/GenBank/DDBJ whole genome shotgun (WGS) entry which is preliminary data.</text>
</comment>
<evidence type="ECO:0000313" key="2">
    <source>
        <dbReference type="EMBL" id="KAG9064672.1"/>
    </source>
</evidence>
<dbReference type="OrthoDB" id="435402at2759"/>
<dbReference type="GO" id="GO:0031047">
    <property type="term" value="P:regulatory ncRNA-mediated gene silencing"/>
    <property type="evidence" value="ECO:0007669"/>
    <property type="project" value="InterPro"/>
</dbReference>
<accession>A0A9P7XQ73</accession>
<evidence type="ECO:0000256" key="1">
    <source>
        <dbReference type="SAM" id="MobiDB-lite"/>
    </source>
</evidence>
<keyword evidence="3" id="KW-1185">Reference proteome</keyword>
<feature type="region of interest" description="Disordered" evidence="1">
    <location>
        <begin position="397"/>
        <end position="433"/>
    </location>
</feature>
<feature type="compositionally biased region" description="Gly residues" evidence="1">
    <location>
        <begin position="133"/>
        <end position="143"/>
    </location>
</feature>
<reference evidence="2" key="1">
    <citation type="submission" date="2021-06" db="EMBL/GenBank/DDBJ databases">
        <title>Genome Sequence of Mortierella hyaline Strain SCG-10, a Cold-Adapted, Nitrate-Reducing Fungus Isolated from Soil in Minnesota, USA.</title>
        <authorList>
            <person name="Aldossari N."/>
        </authorList>
    </citation>
    <scope>NUCLEOTIDE SEQUENCE</scope>
    <source>
        <strain evidence="2">SCG-10</strain>
    </source>
</reference>
<proteinExistence type="predicted"/>
<feature type="compositionally biased region" description="Acidic residues" evidence="1">
    <location>
        <begin position="179"/>
        <end position="188"/>
    </location>
</feature>
<feature type="compositionally biased region" description="Basic residues" evidence="1">
    <location>
        <begin position="163"/>
        <end position="175"/>
    </location>
</feature>
<name>A0A9P7XQ73_9FUNG</name>